<accession>A0A438DNJ7</accession>
<sequence>MEGAGILLAATPQCLLVIDVTKLKINHYQSSKFEIPPLPAFEKLNLVGEGFPFGMCFFVRESKLFMVGVEKPIAEALPEKLRLRFTVDLDESFGERGFSRDIYVTDLTEPDSITNFRKHPVTMLAENQVPLLQRLKVRFTCCQVLLGTWTVYFPDPRLSGNTIYVVAADYGGENYFSYCVNDKEWKSLGKSPSDVGIPVLLLPLFSGKFVPAYNDIFIYFYWDSLFAAWIPSDWSPICYQALKEVSEDYFLRDMVSESGVVLDLGEHEMCIMNPGLLLEVDPSLEELQSEDLLSDGPIPGRTTL</sequence>
<dbReference type="EMBL" id="QGNW01001549">
    <property type="protein sequence ID" value="RVW37038.1"/>
    <property type="molecule type" value="Genomic_DNA"/>
</dbReference>
<comment type="caution">
    <text evidence="1">The sequence shown here is derived from an EMBL/GenBank/DDBJ whole genome shotgun (WGS) entry which is preliminary data.</text>
</comment>
<dbReference type="Proteomes" id="UP000288805">
    <property type="component" value="Unassembled WGS sequence"/>
</dbReference>
<organism evidence="1 2">
    <name type="scientific">Vitis vinifera</name>
    <name type="common">Grape</name>
    <dbReference type="NCBI Taxonomy" id="29760"/>
    <lineage>
        <taxon>Eukaryota</taxon>
        <taxon>Viridiplantae</taxon>
        <taxon>Streptophyta</taxon>
        <taxon>Embryophyta</taxon>
        <taxon>Tracheophyta</taxon>
        <taxon>Spermatophyta</taxon>
        <taxon>Magnoliopsida</taxon>
        <taxon>eudicotyledons</taxon>
        <taxon>Gunneridae</taxon>
        <taxon>Pentapetalae</taxon>
        <taxon>rosids</taxon>
        <taxon>Vitales</taxon>
        <taxon>Vitaceae</taxon>
        <taxon>Viteae</taxon>
        <taxon>Vitis</taxon>
    </lineage>
</organism>
<evidence type="ECO:0000313" key="2">
    <source>
        <dbReference type="Proteomes" id="UP000288805"/>
    </source>
</evidence>
<protein>
    <submittedName>
        <fullName evidence="1">Uncharacterized protein</fullName>
    </submittedName>
</protein>
<name>A0A438DNJ7_VITVI</name>
<gene>
    <name evidence="1" type="ORF">CK203_100019</name>
</gene>
<dbReference type="AlphaFoldDB" id="A0A438DNJ7"/>
<reference evidence="1 2" key="1">
    <citation type="journal article" date="2018" name="PLoS Genet.">
        <title>Population sequencing reveals clonal diversity and ancestral inbreeding in the grapevine cultivar Chardonnay.</title>
        <authorList>
            <person name="Roach M.J."/>
            <person name="Johnson D.L."/>
            <person name="Bohlmann J."/>
            <person name="van Vuuren H.J."/>
            <person name="Jones S.J."/>
            <person name="Pretorius I.S."/>
            <person name="Schmidt S.A."/>
            <person name="Borneman A.R."/>
        </authorList>
    </citation>
    <scope>NUCLEOTIDE SEQUENCE [LARGE SCALE GENOMIC DNA]</scope>
    <source>
        <strain evidence="2">cv. Chardonnay</strain>
        <tissue evidence="1">Leaf</tissue>
    </source>
</reference>
<proteinExistence type="predicted"/>
<evidence type="ECO:0000313" key="1">
    <source>
        <dbReference type="EMBL" id="RVW37038.1"/>
    </source>
</evidence>